<comment type="catalytic activity">
    <reaction evidence="10">
        <text>D-glyceraldehyde 3-phosphate + pyruvate + H(+) = 1-deoxy-D-xylulose 5-phosphate + CO2</text>
        <dbReference type="Rhea" id="RHEA:12605"/>
        <dbReference type="ChEBI" id="CHEBI:15361"/>
        <dbReference type="ChEBI" id="CHEBI:15378"/>
        <dbReference type="ChEBI" id="CHEBI:16526"/>
        <dbReference type="ChEBI" id="CHEBI:57792"/>
        <dbReference type="ChEBI" id="CHEBI:59776"/>
        <dbReference type="EC" id="2.2.1.7"/>
    </reaction>
</comment>
<dbReference type="PANTHER" id="PTHR43322">
    <property type="entry name" value="1-D-DEOXYXYLULOSE 5-PHOSPHATE SYNTHASE-RELATED"/>
    <property type="match status" value="1"/>
</dbReference>
<dbReference type="HAMAP" id="MF_00315">
    <property type="entry name" value="DXP_synth"/>
    <property type="match status" value="1"/>
</dbReference>
<comment type="subunit">
    <text evidence="3 10">Homodimer.</text>
</comment>
<evidence type="ECO:0000256" key="2">
    <source>
        <dbReference type="ARBA" id="ARBA00011081"/>
    </source>
</evidence>
<proteinExistence type="inferred from homology"/>
<reference evidence="14" key="1">
    <citation type="submission" date="2016-02" db="EMBL/GenBank/DDBJ databases">
        <authorList>
            <person name="Sanders J.G."/>
            <person name="Lin J.Y."/>
            <person name="Wertz J.T."/>
            <person name="Russell J.A."/>
            <person name="Moreau C.S."/>
            <person name="Powell S."/>
        </authorList>
    </citation>
    <scope>NUCLEOTIDE SEQUENCE [LARGE SCALE GENOMIC DNA]</scope>
    <source>
        <strain evidence="14">CAG34</strain>
    </source>
</reference>
<name>A0A139SP70_9BACT</name>
<feature type="binding site" evidence="10">
    <location>
        <position position="173"/>
    </location>
    <ligand>
        <name>thiamine diphosphate</name>
        <dbReference type="ChEBI" id="CHEBI:58937"/>
    </ligand>
</feature>
<dbReference type="CDD" id="cd07033">
    <property type="entry name" value="TPP_PYR_DXS_TK_like"/>
    <property type="match status" value="1"/>
</dbReference>
<evidence type="ECO:0000256" key="9">
    <source>
        <dbReference type="ARBA" id="ARBA00023229"/>
    </source>
</evidence>
<keyword evidence="8 10" id="KW-0786">Thiamine pyrophosphate</keyword>
<sequence>MLSGIHSPADLKALTAGQLPELAQEIRDQIIAVTSATGGHVGPNLGVVELSIALHRVFDTPQDQFVFDVSHQGYIHKLLTGRGGAFFQKLRQSGGASGFLSRDESAHDAFGAGHAGTALSAALGMATARDLRGTSEHVVAICGDAAFTCGITMEALNNIVTSTKRLIVILNDNEWSIARNVGAIAKYLNRLTTSRAYNRAHHDLEKFFTSLPGGADMHRLFTKWKRETKDFFVESSLFEKFGLRYIGPIDGHNLDELTKNLEFAKNADTPILLHVLTKKGKGLQVAVDHPEKFHGASPYDPQTGEAIRAASPAAASKASDQPGAPRALAKAAAATPPLPTAPALPPLRENYQDVFGRALTRFAREDRRIVGITGAMPSGTGLNHLKAALPEQFFDVGIAEEHAVLFAAGLATKGIRPVVAIYSTFLQRAYDQIIHDICLQRLPVVFCMDRAGLSANDGPTHHGLFDIAYLRCVPGVTLMQPKDEDELVDMLHTALRHEGPAFIRYPRGTGPGTPVKPAPAVLPLGKAEVLREGSDLALWALGPMLQDALALAERLHAEAGLQAAVVNARFAKPLDHELLLAQAATCPLIVTLEDHVASGGFGTAVLETLQDADSQTAVERIGWPDQFIGHGSNVAGLRAAHGLAPETLYTRILTAHQRLNALR</sequence>
<comment type="cofactor">
    <cofactor evidence="10">
        <name>Mg(2+)</name>
        <dbReference type="ChEBI" id="CHEBI:18420"/>
    </cofactor>
    <text evidence="10">Binds 1 Mg(2+) ion per subunit.</text>
</comment>
<dbReference type="InterPro" id="IPR029061">
    <property type="entry name" value="THDP-binding"/>
</dbReference>
<organism evidence="13 14">
    <name type="scientific">Cephaloticoccus primus</name>
    <dbReference type="NCBI Taxonomy" id="1548207"/>
    <lineage>
        <taxon>Bacteria</taxon>
        <taxon>Pseudomonadati</taxon>
        <taxon>Verrucomicrobiota</taxon>
        <taxon>Opitutia</taxon>
        <taxon>Opitutales</taxon>
        <taxon>Opitutaceae</taxon>
        <taxon>Cephaloticoccus</taxon>
    </lineage>
</organism>
<dbReference type="AlphaFoldDB" id="A0A139SP70"/>
<dbReference type="GO" id="GO:0008661">
    <property type="term" value="F:1-deoxy-D-xylulose-5-phosphate synthase activity"/>
    <property type="evidence" value="ECO:0007669"/>
    <property type="project" value="UniProtKB-UniRule"/>
</dbReference>
<dbReference type="GO" id="GO:0019288">
    <property type="term" value="P:isopentenyl diphosphate biosynthetic process, methylerythritol 4-phosphate pathway"/>
    <property type="evidence" value="ECO:0007669"/>
    <property type="project" value="TreeGrafter"/>
</dbReference>
<dbReference type="InterPro" id="IPR005475">
    <property type="entry name" value="Transketolase-like_Pyr-bd"/>
</dbReference>
<dbReference type="GO" id="GO:0009228">
    <property type="term" value="P:thiamine biosynthetic process"/>
    <property type="evidence" value="ECO:0007669"/>
    <property type="project" value="UniProtKB-UniRule"/>
</dbReference>
<feature type="binding site" evidence="10">
    <location>
        <position position="71"/>
    </location>
    <ligand>
        <name>thiamine diphosphate</name>
        <dbReference type="ChEBI" id="CHEBI:58937"/>
    </ligand>
</feature>
<keyword evidence="9 10" id="KW-0414">Isoprene biosynthesis</keyword>
<feature type="binding site" evidence="10">
    <location>
        <position position="173"/>
    </location>
    <ligand>
        <name>Mg(2+)</name>
        <dbReference type="ChEBI" id="CHEBI:18420"/>
    </ligand>
</feature>
<keyword evidence="7 10" id="KW-0784">Thiamine biosynthesis</keyword>
<dbReference type="FunFam" id="3.40.50.970:FF:000005">
    <property type="entry name" value="1-deoxy-D-xylulose-5-phosphate synthase"/>
    <property type="match status" value="1"/>
</dbReference>
<dbReference type="STRING" id="1548207.AXK11_00575"/>
<dbReference type="NCBIfam" id="NF003933">
    <property type="entry name" value="PRK05444.2-2"/>
    <property type="match status" value="1"/>
</dbReference>
<comment type="pathway">
    <text evidence="1 10">Metabolic intermediate biosynthesis; 1-deoxy-D-xylulose 5-phosphate biosynthesis; 1-deoxy-D-xylulose 5-phosphate from D-glyceraldehyde 3-phosphate and pyruvate: step 1/1.</text>
</comment>
<dbReference type="Gene3D" id="3.40.50.970">
    <property type="match status" value="2"/>
</dbReference>
<dbReference type="Gene3D" id="3.40.50.920">
    <property type="match status" value="1"/>
</dbReference>
<dbReference type="GO" id="GO:0016114">
    <property type="term" value="P:terpenoid biosynthetic process"/>
    <property type="evidence" value="ECO:0007669"/>
    <property type="project" value="UniProtKB-UniRule"/>
</dbReference>
<dbReference type="Proteomes" id="UP000070058">
    <property type="component" value="Unassembled WGS sequence"/>
</dbReference>
<keyword evidence="4 10" id="KW-0808">Transferase</keyword>
<evidence type="ECO:0000259" key="12">
    <source>
        <dbReference type="SMART" id="SM00861"/>
    </source>
</evidence>
<comment type="caution">
    <text evidence="13">The sequence shown here is derived from an EMBL/GenBank/DDBJ whole genome shotgun (WGS) entry which is preliminary data.</text>
</comment>
<dbReference type="EC" id="2.2.1.7" evidence="10"/>
<feature type="binding site" evidence="10">
    <location>
        <position position="144"/>
    </location>
    <ligand>
        <name>Mg(2+)</name>
        <dbReference type="ChEBI" id="CHEBI:18420"/>
    </ligand>
</feature>
<evidence type="ECO:0000313" key="14">
    <source>
        <dbReference type="Proteomes" id="UP000070058"/>
    </source>
</evidence>
<dbReference type="SUPFAM" id="SSF52922">
    <property type="entry name" value="TK C-terminal domain-like"/>
    <property type="match status" value="1"/>
</dbReference>
<dbReference type="Pfam" id="PF02780">
    <property type="entry name" value="Transketolase_C"/>
    <property type="match status" value="1"/>
</dbReference>
<feature type="compositionally biased region" description="Low complexity" evidence="11">
    <location>
        <begin position="306"/>
        <end position="335"/>
    </location>
</feature>
<dbReference type="GO" id="GO:0005829">
    <property type="term" value="C:cytosol"/>
    <property type="evidence" value="ECO:0007669"/>
    <property type="project" value="TreeGrafter"/>
</dbReference>
<feature type="domain" description="Transketolase-like pyrimidine-binding" evidence="12">
    <location>
        <begin position="349"/>
        <end position="513"/>
    </location>
</feature>
<evidence type="ECO:0000256" key="3">
    <source>
        <dbReference type="ARBA" id="ARBA00011738"/>
    </source>
</evidence>
<evidence type="ECO:0000256" key="1">
    <source>
        <dbReference type="ARBA" id="ARBA00004980"/>
    </source>
</evidence>
<dbReference type="PANTHER" id="PTHR43322:SF5">
    <property type="entry name" value="1-DEOXY-D-XYLULOSE-5-PHOSPHATE SYNTHASE, CHLOROPLASTIC"/>
    <property type="match status" value="1"/>
</dbReference>
<keyword evidence="14" id="KW-1185">Reference proteome</keyword>
<evidence type="ECO:0000256" key="4">
    <source>
        <dbReference type="ARBA" id="ARBA00022679"/>
    </source>
</evidence>
<feature type="region of interest" description="Disordered" evidence="11">
    <location>
        <begin position="292"/>
        <end position="345"/>
    </location>
</feature>
<evidence type="ECO:0000256" key="6">
    <source>
        <dbReference type="ARBA" id="ARBA00022842"/>
    </source>
</evidence>
<feature type="binding site" evidence="10">
    <location>
        <position position="400"/>
    </location>
    <ligand>
        <name>thiamine diphosphate</name>
        <dbReference type="ChEBI" id="CHEBI:58937"/>
    </ligand>
</feature>
<feature type="compositionally biased region" description="Pro residues" evidence="11">
    <location>
        <begin position="336"/>
        <end position="345"/>
    </location>
</feature>
<dbReference type="GO" id="GO:0000287">
    <property type="term" value="F:magnesium ion binding"/>
    <property type="evidence" value="ECO:0007669"/>
    <property type="project" value="UniProtKB-UniRule"/>
</dbReference>
<protein>
    <recommendedName>
        <fullName evidence="10">1-deoxy-D-xylulose-5-phosphate synthase</fullName>
        <ecNumber evidence="10">2.2.1.7</ecNumber>
    </recommendedName>
    <alternativeName>
        <fullName evidence="10">1-deoxyxylulose-5-phosphate synthase</fullName>
        <shortName evidence="10">DXP synthase</shortName>
        <shortName evidence="10">DXPS</shortName>
    </alternativeName>
</protein>
<evidence type="ECO:0000256" key="8">
    <source>
        <dbReference type="ARBA" id="ARBA00023052"/>
    </source>
</evidence>
<evidence type="ECO:0000256" key="5">
    <source>
        <dbReference type="ARBA" id="ARBA00022723"/>
    </source>
</evidence>
<dbReference type="UniPathway" id="UPA00064">
    <property type="reaction ID" value="UER00091"/>
</dbReference>
<dbReference type="EMBL" id="LSZQ01000034">
    <property type="protein sequence ID" value="KXU36378.1"/>
    <property type="molecule type" value="Genomic_DNA"/>
</dbReference>
<comment type="cofactor">
    <cofactor evidence="10">
        <name>thiamine diphosphate</name>
        <dbReference type="ChEBI" id="CHEBI:58937"/>
    </cofactor>
    <text evidence="10">Binds 1 thiamine pyrophosphate per subunit.</text>
</comment>
<evidence type="ECO:0000313" key="13">
    <source>
        <dbReference type="EMBL" id="KXU36378.1"/>
    </source>
</evidence>
<dbReference type="CDD" id="cd02007">
    <property type="entry name" value="TPP_DXS"/>
    <property type="match status" value="1"/>
</dbReference>
<comment type="similarity">
    <text evidence="2 10">Belongs to the transketolase family. DXPS subfamily.</text>
</comment>
<dbReference type="SUPFAM" id="SSF52518">
    <property type="entry name" value="Thiamin diphosphate-binding fold (THDP-binding)"/>
    <property type="match status" value="2"/>
</dbReference>
<accession>A0A139SP70</accession>
<keyword evidence="5 10" id="KW-0479">Metal-binding</keyword>
<dbReference type="Pfam" id="PF13292">
    <property type="entry name" value="DXP_synthase_N"/>
    <property type="match status" value="1"/>
</dbReference>
<gene>
    <name evidence="10" type="primary">dxs</name>
    <name evidence="13" type="ORF">AXK11_00575</name>
</gene>
<dbReference type="InterPro" id="IPR005477">
    <property type="entry name" value="Dxylulose-5-P_synthase"/>
</dbReference>
<dbReference type="InterPro" id="IPR033248">
    <property type="entry name" value="Transketolase_C"/>
</dbReference>
<feature type="binding site" evidence="10">
    <location>
        <begin position="113"/>
        <end position="115"/>
    </location>
    <ligand>
        <name>thiamine diphosphate</name>
        <dbReference type="ChEBI" id="CHEBI:58937"/>
    </ligand>
</feature>
<feature type="binding site" evidence="10">
    <location>
        <begin position="145"/>
        <end position="146"/>
    </location>
    <ligand>
        <name>thiamine diphosphate</name>
        <dbReference type="ChEBI" id="CHEBI:58937"/>
    </ligand>
</feature>
<evidence type="ECO:0000256" key="11">
    <source>
        <dbReference type="SAM" id="MobiDB-lite"/>
    </source>
</evidence>
<dbReference type="Pfam" id="PF02779">
    <property type="entry name" value="Transket_pyr"/>
    <property type="match status" value="1"/>
</dbReference>
<comment type="function">
    <text evidence="10">Catalyzes the acyloin condensation reaction between C atoms 2 and 3 of pyruvate and glyceraldehyde 3-phosphate to yield 1-deoxy-D-xylulose-5-phosphate (DXP).</text>
</comment>
<dbReference type="SMART" id="SM00861">
    <property type="entry name" value="Transket_pyr"/>
    <property type="match status" value="1"/>
</dbReference>
<evidence type="ECO:0000256" key="10">
    <source>
        <dbReference type="HAMAP-Rule" id="MF_00315"/>
    </source>
</evidence>
<evidence type="ECO:0000256" key="7">
    <source>
        <dbReference type="ARBA" id="ARBA00022977"/>
    </source>
</evidence>
<dbReference type="InterPro" id="IPR009014">
    <property type="entry name" value="Transketo_C/PFOR_II"/>
</dbReference>
<keyword evidence="6 10" id="KW-0460">Magnesium</keyword>
<dbReference type="GO" id="GO:0030976">
    <property type="term" value="F:thiamine pyrophosphate binding"/>
    <property type="evidence" value="ECO:0007669"/>
    <property type="project" value="UniProtKB-UniRule"/>
</dbReference>
<comment type="caution">
    <text evidence="10">Lacks conserved residue(s) required for the propagation of feature annotation.</text>
</comment>